<name>A0A7L4ZYX9_9BACT</name>
<dbReference type="AlphaFoldDB" id="A0A7L4ZYX9"/>
<evidence type="ECO:0000313" key="1">
    <source>
        <dbReference type="EMBL" id="KAA9333171.1"/>
    </source>
</evidence>
<keyword evidence="2" id="KW-1185">Reference proteome</keyword>
<protein>
    <submittedName>
        <fullName evidence="1">Uncharacterized protein</fullName>
    </submittedName>
</protein>
<dbReference type="RefSeq" id="WP_151078592.1">
    <property type="nucleotide sequence ID" value="NZ_CP047647.1"/>
</dbReference>
<organism evidence="1 2">
    <name type="scientific">Hymenobacter busanensis</name>
    <dbReference type="NCBI Taxonomy" id="2607656"/>
    <lineage>
        <taxon>Bacteria</taxon>
        <taxon>Pseudomonadati</taxon>
        <taxon>Bacteroidota</taxon>
        <taxon>Cytophagia</taxon>
        <taxon>Cytophagales</taxon>
        <taxon>Hymenobacteraceae</taxon>
        <taxon>Hymenobacter</taxon>
    </lineage>
</organism>
<evidence type="ECO:0000313" key="2">
    <source>
        <dbReference type="Proteomes" id="UP000326380"/>
    </source>
</evidence>
<reference evidence="1 2" key="1">
    <citation type="submission" date="2019-09" db="EMBL/GenBank/DDBJ databases">
        <title>Genome sequence of Hymenobacter sp. M3.</title>
        <authorList>
            <person name="Srinivasan S."/>
        </authorList>
    </citation>
    <scope>NUCLEOTIDE SEQUENCE [LARGE SCALE GENOMIC DNA]</scope>
    <source>
        <strain evidence="1 2">M3</strain>
    </source>
</reference>
<dbReference type="EMBL" id="VTWU01000003">
    <property type="protein sequence ID" value="KAA9333171.1"/>
    <property type="molecule type" value="Genomic_DNA"/>
</dbReference>
<dbReference type="Proteomes" id="UP000326380">
    <property type="component" value="Unassembled WGS sequence"/>
</dbReference>
<accession>A0A7L4ZYX9</accession>
<sequence>MVSTKLRVAQQRVPQQLLSTKGDFLQILGTVFAVGGIVLGVAVGGWAGFGWFALCALVGLLVAFWGSFVIDGNLP</sequence>
<comment type="caution">
    <text evidence="1">The sequence shown here is derived from an EMBL/GenBank/DDBJ whole genome shotgun (WGS) entry which is preliminary data.</text>
</comment>
<proteinExistence type="predicted"/>
<gene>
    <name evidence="1" type="ORF">F0P96_09330</name>
</gene>